<evidence type="ECO:0008006" key="6">
    <source>
        <dbReference type="Google" id="ProtNLM"/>
    </source>
</evidence>
<evidence type="ECO:0000313" key="4">
    <source>
        <dbReference type="EMBL" id="GES24631.1"/>
    </source>
</evidence>
<organism evidence="4 5">
    <name type="scientific">Acrocarpospora pleiomorpha</name>
    <dbReference type="NCBI Taxonomy" id="90975"/>
    <lineage>
        <taxon>Bacteria</taxon>
        <taxon>Bacillati</taxon>
        <taxon>Actinomycetota</taxon>
        <taxon>Actinomycetes</taxon>
        <taxon>Streptosporangiales</taxon>
        <taxon>Streptosporangiaceae</taxon>
        <taxon>Acrocarpospora</taxon>
    </lineage>
</organism>
<dbReference type="OrthoDB" id="9815946at2"/>
<evidence type="ECO:0000313" key="5">
    <source>
        <dbReference type="Proteomes" id="UP000377595"/>
    </source>
</evidence>
<dbReference type="InterPro" id="IPR018389">
    <property type="entry name" value="DctP_fam"/>
</dbReference>
<dbReference type="PANTHER" id="PTHR33376">
    <property type="match status" value="1"/>
</dbReference>
<keyword evidence="3" id="KW-0732">Signal</keyword>
<accession>A0A5M3XYI5</accession>
<keyword evidence="5" id="KW-1185">Reference proteome</keyword>
<reference evidence="4 5" key="1">
    <citation type="submission" date="2019-10" db="EMBL/GenBank/DDBJ databases">
        <title>Whole genome shotgun sequence of Acrocarpospora pleiomorpha NBRC 16267.</title>
        <authorList>
            <person name="Ichikawa N."/>
            <person name="Kimura A."/>
            <person name="Kitahashi Y."/>
            <person name="Komaki H."/>
            <person name="Oguchi A."/>
        </authorList>
    </citation>
    <scope>NUCLEOTIDE SEQUENCE [LARGE SCALE GENOMIC DNA]</scope>
    <source>
        <strain evidence="4 5">NBRC 16267</strain>
    </source>
</reference>
<dbReference type="RefSeq" id="WP_155349461.1">
    <property type="nucleotide sequence ID" value="NZ_BAAAHM010000044.1"/>
</dbReference>
<dbReference type="Proteomes" id="UP000377595">
    <property type="component" value="Unassembled WGS sequence"/>
</dbReference>
<evidence type="ECO:0000256" key="3">
    <source>
        <dbReference type="ARBA" id="ARBA00022729"/>
    </source>
</evidence>
<dbReference type="GO" id="GO:0055085">
    <property type="term" value="P:transmembrane transport"/>
    <property type="evidence" value="ECO:0007669"/>
    <property type="project" value="InterPro"/>
</dbReference>
<dbReference type="PANTHER" id="PTHR33376:SF7">
    <property type="entry name" value="C4-DICARBOXYLATE-BINDING PROTEIN DCTB"/>
    <property type="match status" value="1"/>
</dbReference>
<proteinExistence type="inferred from homology"/>
<dbReference type="PROSITE" id="PS51257">
    <property type="entry name" value="PROKAR_LIPOPROTEIN"/>
    <property type="match status" value="1"/>
</dbReference>
<sequence>MTTMRKGGGGRRRSRLLVAGASVAGLLVLAACGGGSGSGSNEEKAESKGVQVGATKDAYIAAFADVDPVQLTAQSINAPEHYYSQGLQAYADALKEWSGGKITVNLQFAAAVAPPAEADAALADGRLDIAAFFPSYATQKYPVYNGLNTIGFGMDDPLAGLLAWDLSLNDSLAAIPELQEEMKKQGIHLLLPSNLSDVTAMGCTSDRSSPAKAKGGIARTAGVLENAYIEAIGMSPASMPFTEVFEALQRGTVDCTLTALAQAKASGYLDIAKFWAVGKDRPAVMHPLAFSEARWKSLPLVAQQLLWDRLDVLYEAQLRSVLAATSDALKGLGAAGGTVSSFSEDAVAAFQPVKQQAYDAFKASGVVADTDGAIKLVQDNRDKWLGIASGAGLSGVEFEQFAGWYAEHNDVDLAPVVEQVRANILAPLRPGA</sequence>
<dbReference type="NCBIfam" id="NF037995">
    <property type="entry name" value="TRAP_S1"/>
    <property type="match status" value="1"/>
</dbReference>
<protein>
    <recommendedName>
        <fullName evidence="6">ABC transporter substrate-binding protein</fullName>
    </recommendedName>
</protein>
<name>A0A5M3XYI5_9ACTN</name>
<keyword evidence="2" id="KW-0813">Transport</keyword>
<comment type="similarity">
    <text evidence="1">Belongs to the bacterial solute-binding protein 7 family.</text>
</comment>
<evidence type="ECO:0000256" key="1">
    <source>
        <dbReference type="ARBA" id="ARBA00009023"/>
    </source>
</evidence>
<dbReference type="EMBL" id="BLAF01000054">
    <property type="protein sequence ID" value="GES24631.1"/>
    <property type="molecule type" value="Genomic_DNA"/>
</dbReference>
<dbReference type="AlphaFoldDB" id="A0A5M3XYI5"/>
<evidence type="ECO:0000256" key="2">
    <source>
        <dbReference type="ARBA" id="ARBA00022448"/>
    </source>
</evidence>
<comment type="caution">
    <text evidence="4">The sequence shown here is derived from an EMBL/GenBank/DDBJ whole genome shotgun (WGS) entry which is preliminary data.</text>
</comment>
<gene>
    <name evidence="4" type="ORF">Aple_075300</name>
</gene>
<dbReference type="Pfam" id="PF03480">
    <property type="entry name" value="DctP"/>
    <property type="match status" value="1"/>
</dbReference>
<dbReference type="Gene3D" id="3.40.190.170">
    <property type="entry name" value="Bacterial extracellular solute-binding protein, family 7"/>
    <property type="match status" value="1"/>
</dbReference>
<dbReference type="InterPro" id="IPR038404">
    <property type="entry name" value="TRAP_DctP_sf"/>
</dbReference>